<evidence type="ECO:0000256" key="7">
    <source>
        <dbReference type="SAM" id="Phobius"/>
    </source>
</evidence>
<dbReference type="InterPro" id="IPR003838">
    <property type="entry name" value="ABC3_permease_C"/>
</dbReference>
<feature type="domain" description="MacB-like periplasmic core" evidence="9">
    <location>
        <begin position="26"/>
        <end position="240"/>
    </location>
</feature>
<dbReference type="Proteomes" id="UP000077177">
    <property type="component" value="Chromosome"/>
</dbReference>
<evidence type="ECO:0000313" key="10">
    <source>
        <dbReference type="EMBL" id="ANE53097.1"/>
    </source>
</evidence>
<feature type="transmembrane region" description="Helical" evidence="7">
    <location>
        <begin position="279"/>
        <end position="301"/>
    </location>
</feature>
<evidence type="ECO:0000256" key="3">
    <source>
        <dbReference type="ARBA" id="ARBA00022475"/>
    </source>
</evidence>
<dbReference type="InterPro" id="IPR025857">
    <property type="entry name" value="MacB_PCD"/>
</dbReference>
<dbReference type="GO" id="GO:0098797">
    <property type="term" value="C:plasma membrane protein complex"/>
    <property type="evidence" value="ECO:0007669"/>
    <property type="project" value="TreeGrafter"/>
</dbReference>
<dbReference type="Pfam" id="PF12704">
    <property type="entry name" value="MacB_PCD"/>
    <property type="match status" value="1"/>
</dbReference>
<dbReference type="KEGG" id="fla:SY85_24105"/>
<dbReference type="RefSeq" id="WP_066408738.1">
    <property type="nucleotide sequence ID" value="NZ_CP011390.1"/>
</dbReference>
<reference evidence="10 11" key="2">
    <citation type="journal article" date="2016" name="Int. J. Syst. Evol. Microbiol.">
        <title>Flavisolibacter tropicus sp. nov., isolated from tropical soil.</title>
        <authorList>
            <person name="Lee J.J."/>
            <person name="Kang M.S."/>
            <person name="Kim G.S."/>
            <person name="Lee C.S."/>
            <person name="Lim S."/>
            <person name="Lee J."/>
            <person name="Roh S.H."/>
            <person name="Kang H."/>
            <person name="Ha J.M."/>
            <person name="Bae S."/>
            <person name="Jung H.Y."/>
            <person name="Kim M.K."/>
        </authorList>
    </citation>
    <scope>NUCLEOTIDE SEQUENCE [LARGE SCALE GENOMIC DNA]</scope>
    <source>
        <strain evidence="10 11">LCS9</strain>
    </source>
</reference>
<evidence type="ECO:0000259" key="8">
    <source>
        <dbReference type="Pfam" id="PF02687"/>
    </source>
</evidence>
<dbReference type="InterPro" id="IPR051447">
    <property type="entry name" value="Lipoprotein-release_system"/>
</dbReference>
<evidence type="ECO:0000259" key="9">
    <source>
        <dbReference type="Pfam" id="PF12704"/>
    </source>
</evidence>
<dbReference type="OrthoDB" id="1522670at2"/>
<feature type="transmembrane region" description="Helical" evidence="7">
    <location>
        <begin position="329"/>
        <end position="349"/>
    </location>
</feature>
<dbReference type="Pfam" id="PF02687">
    <property type="entry name" value="FtsX"/>
    <property type="match status" value="1"/>
</dbReference>
<feature type="transmembrane region" description="Helical" evidence="7">
    <location>
        <begin position="377"/>
        <end position="399"/>
    </location>
</feature>
<evidence type="ECO:0000256" key="2">
    <source>
        <dbReference type="ARBA" id="ARBA00005236"/>
    </source>
</evidence>
<sequence>MNISSFIARRIAFNQQRSFSRFIIRLSIAATTISVAAMIITLSFVNGFRDVVSEKVFSFWGHIRIQYRQPMKANIAEELPIEADPRLVQVVKQNKQVTSINPFATKYAILKTSGEMEGVLLKGLQDSAGFQHLSGFKIEGRWVRFNDSTYSREIVISMYTAKQLGLKLDDRILLYFVRPDGTLRPDKLTIVGIYKTGIEEYDKTFALGDIKLIRRLNSWKDNEIGGYEVFLKDYNQMDRVSNTIYDTPKFPLLWETKTAKEIHPNIFDWLNIVSYNGQILIAIVIVIVVINFITCLIILVLERIHMIGILKATGATDWTIQKIFLHHSALITLTGIAVGTVFSLSVLWLQQKTGFVRLKEAEYYMETAAVRIEPTQVLMVVAGTLLISLIVLLIPSLIVKRVQPIKAIRFS</sequence>
<evidence type="ECO:0000313" key="11">
    <source>
        <dbReference type="Proteomes" id="UP000077177"/>
    </source>
</evidence>
<evidence type="ECO:0000256" key="4">
    <source>
        <dbReference type="ARBA" id="ARBA00022692"/>
    </source>
</evidence>
<reference evidence="11" key="1">
    <citation type="submission" date="2015-01" db="EMBL/GenBank/DDBJ databases">
        <title>Flavisolibacter sp./LCS9/ whole genome sequencing.</title>
        <authorList>
            <person name="Kim M.K."/>
            <person name="Srinivasan S."/>
            <person name="Lee J.-J."/>
        </authorList>
    </citation>
    <scope>NUCLEOTIDE SEQUENCE [LARGE SCALE GENOMIC DNA]</scope>
    <source>
        <strain evidence="11">LCS9</strain>
    </source>
</reference>
<dbReference type="PATRIC" id="fig|1492898.3.peg.5238"/>
<keyword evidence="3" id="KW-1003">Cell membrane</keyword>
<gene>
    <name evidence="10" type="ORF">SY85_24105</name>
</gene>
<keyword evidence="11" id="KW-1185">Reference proteome</keyword>
<name>A0A172U265_9BACT</name>
<comment type="similarity">
    <text evidence="2">Belongs to the ABC-4 integral membrane protein family. LolC/E subfamily.</text>
</comment>
<dbReference type="EMBL" id="CP011390">
    <property type="protein sequence ID" value="ANE53097.1"/>
    <property type="molecule type" value="Genomic_DNA"/>
</dbReference>
<feature type="domain" description="ABC3 transporter permease C-terminal" evidence="8">
    <location>
        <begin position="279"/>
        <end position="404"/>
    </location>
</feature>
<organism evidence="10 11">
    <name type="scientific">Flavisolibacter tropicus</name>
    <dbReference type="NCBI Taxonomy" id="1492898"/>
    <lineage>
        <taxon>Bacteria</taxon>
        <taxon>Pseudomonadati</taxon>
        <taxon>Bacteroidota</taxon>
        <taxon>Chitinophagia</taxon>
        <taxon>Chitinophagales</taxon>
        <taxon>Chitinophagaceae</taxon>
        <taxon>Flavisolibacter</taxon>
    </lineage>
</organism>
<feature type="transmembrane region" description="Helical" evidence="7">
    <location>
        <begin position="22"/>
        <end position="45"/>
    </location>
</feature>
<keyword evidence="5 7" id="KW-1133">Transmembrane helix</keyword>
<evidence type="ECO:0000256" key="5">
    <source>
        <dbReference type="ARBA" id="ARBA00022989"/>
    </source>
</evidence>
<keyword evidence="4 7" id="KW-0812">Transmembrane</keyword>
<dbReference type="STRING" id="1492898.SY85_24105"/>
<evidence type="ECO:0000256" key="1">
    <source>
        <dbReference type="ARBA" id="ARBA00004651"/>
    </source>
</evidence>
<dbReference type="PANTHER" id="PTHR30489:SF0">
    <property type="entry name" value="LIPOPROTEIN-RELEASING SYSTEM TRANSMEMBRANE PROTEIN LOLE"/>
    <property type="match status" value="1"/>
</dbReference>
<accession>A0A172U265</accession>
<evidence type="ECO:0008006" key="12">
    <source>
        <dbReference type="Google" id="ProtNLM"/>
    </source>
</evidence>
<dbReference type="GO" id="GO:0044874">
    <property type="term" value="P:lipoprotein localization to outer membrane"/>
    <property type="evidence" value="ECO:0007669"/>
    <property type="project" value="TreeGrafter"/>
</dbReference>
<comment type="subcellular location">
    <subcellularLocation>
        <location evidence="1">Cell membrane</location>
        <topology evidence="1">Multi-pass membrane protein</topology>
    </subcellularLocation>
</comment>
<dbReference type="AlphaFoldDB" id="A0A172U265"/>
<protein>
    <recommendedName>
        <fullName evidence="12">ABC transporter permease</fullName>
    </recommendedName>
</protein>
<proteinExistence type="inferred from homology"/>
<dbReference type="PANTHER" id="PTHR30489">
    <property type="entry name" value="LIPOPROTEIN-RELEASING SYSTEM TRANSMEMBRANE PROTEIN LOLE"/>
    <property type="match status" value="1"/>
</dbReference>
<evidence type="ECO:0000256" key="6">
    <source>
        <dbReference type="ARBA" id="ARBA00023136"/>
    </source>
</evidence>
<keyword evidence="6 7" id="KW-0472">Membrane</keyword>